<dbReference type="VEuPathDB" id="VectorBase:CQUJHB013246"/>
<dbReference type="EMBL" id="DS231985">
    <property type="protein sequence ID" value="EDS30476.1"/>
    <property type="molecule type" value="Genomic_DNA"/>
</dbReference>
<name>B0WLH1_CULQU</name>
<sequence length="133" mass="15236">MIRELLDFLLLLKNIFIALSLFIRKGLEARRKASLESDPSSPEPDDIFENLLDPFTRERYKFKNVPRHLEARFTRFIRLGAQLQYISAKTGVPRGEIVHAGASQFQDRSSTVQEMHAAHFYDLASSLTLDTIA</sequence>
<dbReference type="AlphaFoldDB" id="B0WLH1"/>
<proteinExistence type="predicted"/>
<dbReference type="PhylomeDB" id="B0WLH1"/>
<dbReference type="InParanoid" id="B0WLH1"/>
<dbReference type="KEGG" id="cqu:CpipJ_CPIJ007673"/>
<protein>
    <submittedName>
        <fullName evidence="1">Hyp37.3 putative secreted salivary gland protein</fullName>
    </submittedName>
</protein>
<evidence type="ECO:0000313" key="1">
    <source>
        <dbReference type="EMBL" id="EDS30476.1"/>
    </source>
</evidence>
<accession>B0WLH1</accession>
<organism>
    <name type="scientific">Culex quinquefasciatus</name>
    <name type="common">Southern house mosquito</name>
    <name type="synonym">Culex pungens</name>
    <dbReference type="NCBI Taxonomy" id="7176"/>
    <lineage>
        <taxon>Eukaryota</taxon>
        <taxon>Metazoa</taxon>
        <taxon>Ecdysozoa</taxon>
        <taxon>Arthropoda</taxon>
        <taxon>Hexapoda</taxon>
        <taxon>Insecta</taxon>
        <taxon>Pterygota</taxon>
        <taxon>Neoptera</taxon>
        <taxon>Endopterygota</taxon>
        <taxon>Diptera</taxon>
        <taxon>Nematocera</taxon>
        <taxon>Culicoidea</taxon>
        <taxon>Culicidae</taxon>
        <taxon>Culicinae</taxon>
        <taxon>Culicini</taxon>
        <taxon>Culex</taxon>
        <taxon>Culex</taxon>
    </lineage>
</organism>
<dbReference type="VEuPathDB" id="VectorBase:CPIJ007673"/>
<dbReference type="eggNOG" id="ENOG502T8X7">
    <property type="taxonomic scope" value="Eukaryota"/>
</dbReference>
<gene>
    <name evidence="1" type="ORF">CpipJ_CPIJ007673</name>
</gene>
<dbReference type="HOGENOM" id="CLU_1121046_0_0_1"/>
<reference evidence="1" key="1">
    <citation type="submission" date="2007-03" db="EMBL/GenBank/DDBJ databases">
        <title>Annotation of Culex pipiens quinquefasciatus.</title>
        <authorList>
            <consortium name="The Broad Institute Genome Sequencing Platform"/>
            <person name="Atkinson P.W."/>
            <person name="Hemingway J."/>
            <person name="Christensen B.M."/>
            <person name="Higgs S."/>
            <person name="Kodira C."/>
            <person name="Hannick L."/>
            <person name="Megy K."/>
            <person name="O'Leary S."/>
            <person name="Pearson M."/>
            <person name="Haas B.J."/>
            <person name="Mauceli E."/>
            <person name="Wortman J.R."/>
            <person name="Lee N.H."/>
            <person name="Guigo R."/>
            <person name="Stanke M."/>
            <person name="Alvarado L."/>
            <person name="Amedeo P."/>
            <person name="Antoine C.H."/>
            <person name="Arensburger P."/>
            <person name="Bidwell S.L."/>
            <person name="Crawford M."/>
            <person name="Camaro F."/>
            <person name="Devon K."/>
            <person name="Engels R."/>
            <person name="Hammond M."/>
            <person name="Howarth C."/>
            <person name="Koehrsen M."/>
            <person name="Lawson D."/>
            <person name="Montgomery P."/>
            <person name="Nene V."/>
            <person name="Nusbaum C."/>
            <person name="Puiu D."/>
            <person name="Romero-Severson J."/>
            <person name="Severson D.W."/>
            <person name="Shumway M."/>
            <person name="Sisk P."/>
            <person name="Stolte C."/>
            <person name="Zeng Q."/>
            <person name="Eisenstadt E."/>
            <person name="Fraser-Liggett C."/>
            <person name="Strausberg R."/>
            <person name="Galagan J."/>
            <person name="Birren B."/>
            <person name="Collins F.H."/>
        </authorList>
    </citation>
    <scope>NUCLEOTIDE SEQUENCE [LARGE SCALE GENOMIC DNA]</scope>
    <source>
        <strain evidence="1">JHB</strain>
    </source>
</reference>